<dbReference type="CDD" id="cd00037">
    <property type="entry name" value="CLECT"/>
    <property type="match status" value="1"/>
</dbReference>
<feature type="compositionally biased region" description="Polar residues" evidence="1">
    <location>
        <begin position="363"/>
        <end position="372"/>
    </location>
</feature>
<evidence type="ECO:0000313" key="2">
    <source>
        <dbReference type="EMBL" id="KAA0183829.1"/>
    </source>
</evidence>
<proteinExistence type="predicted"/>
<keyword evidence="3" id="KW-1185">Reference proteome</keyword>
<dbReference type="InterPro" id="IPR016187">
    <property type="entry name" value="CTDL_fold"/>
</dbReference>
<feature type="region of interest" description="Disordered" evidence="1">
    <location>
        <begin position="357"/>
        <end position="391"/>
    </location>
</feature>
<dbReference type="InterPro" id="IPR016186">
    <property type="entry name" value="C-type_lectin-like/link_sf"/>
</dbReference>
<accession>A0A8E0RKD5</accession>
<protein>
    <recommendedName>
        <fullName evidence="4">C-type lectin domain-containing protein</fullName>
    </recommendedName>
</protein>
<evidence type="ECO:0008006" key="4">
    <source>
        <dbReference type="Google" id="ProtNLM"/>
    </source>
</evidence>
<dbReference type="OrthoDB" id="6258731at2759"/>
<dbReference type="EMBL" id="LUCM01011543">
    <property type="protein sequence ID" value="KAA0183829.1"/>
    <property type="molecule type" value="Genomic_DNA"/>
</dbReference>
<dbReference type="SUPFAM" id="SSF56436">
    <property type="entry name" value="C-type lectin-like"/>
    <property type="match status" value="1"/>
</dbReference>
<reference evidence="2" key="1">
    <citation type="submission" date="2019-05" db="EMBL/GenBank/DDBJ databases">
        <title>Annotation for the trematode Fasciolopsis buski.</title>
        <authorList>
            <person name="Choi Y.-J."/>
        </authorList>
    </citation>
    <scope>NUCLEOTIDE SEQUENCE</scope>
    <source>
        <strain evidence="2">HT</strain>
        <tissue evidence="2">Whole worm</tissue>
    </source>
</reference>
<dbReference type="Proteomes" id="UP000728185">
    <property type="component" value="Unassembled WGS sequence"/>
</dbReference>
<feature type="compositionally biased region" description="Polar residues" evidence="1">
    <location>
        <begin position="271"/>
        <end position="293"/>
    </location>
</feature>
<evidence type="ECO:0000256" key="1">
    <source>
        <dbReference type="SAM" id="MobiDB-lite"/>
    </source>
</evidence>
<dbReference type="AlphaFoldDB" id="A0A8E0RKD5"/>
<name>A0A8E0RKD5_9TREM</name>
<feature type="region of interest" description="Disordered" evidence="1">
    <location>
        <begin position="266"/>
        <end position="304"/>
    </location>
</feature>
<organism evidence="2 3">
    <name type="scientific">Fasciolopsis buskii</name>
    <dbReference type="NCBI Taxonomy" id="27845"/>
    <lineage>
        <taxon>Eukaryota</taxon>
        <taxon>Metazoa</taxon>
        <taxon>Spiralia</taxon>
        <taxon>Lophotrochozoa</taxon>
        <taxon>Platyhelminthes</taxon>
        <taxon>Trematoda</taxon>
        <taxon>Digenea</taxon>
        <taxon>Plagiorchiida</taxon>
        <taxon>Echinostomata</taxon>
        <taxon>Echinostomatoidea</taxon>
        <taxon>Fasciolidae</taxon>
        <taxon>Fasciolopsis</taxon>
    </lineage>
</organism>
<evidence type="ECO:0000313" key="3">
    <source>
        <dbReference type="Proteomes" id="UP000728185"/>
    </source>
</evidence>
<dbReference type="Gene3D" id="3.10.100.10">
    <property type="entry name" value="Mannose-Binding Protein A, subunit A"/>
    <property type="match status" value="1"/>
</dbReference>
<gene>
    <name evidence="2" type="ORF">FBUS_01180</name>
</gene>
<comment type="caution">
    <text evidence="2">The sequence shown here is derived from an EMBL/GenBank/DDBJ whole genome shotgun (WGS) entry which is preliminary data.</text>
</comment>
<sequence>MYPVYPQQPLTAATPMTWPTSARQEQVVMPSPTSKIPINVEDVELNVRHLITLNYQKRTYVMVENLTLPFTEAENFCVKKFCEEMHLASVHTNEEWHILRIVLIIMATTVTFDYPYTPDQAIYFSQNIMSKYSLSFMLQAAISNAFARFTSNDIWLGGTMSKPKPNEFALKWTDNKPFDYQRFEPKERERWRSFSTLTNRGCIRASLEHSQHGNWSVDSAPCLEPRRFVCLLTSGTDTKQLKKCDTGQADRMDTVSDLLELMLNSPVGARTSGNSNTVAKLPSLTSPSPQPVNDTKKPSAPAETTTTIVTTTKTATITTAINNPEKQTTGVKVTNENTTTTPKDSIVISTTIPPTNITTAGISQNPVQSMSASEAKPNITTNGTSSTTSEK</sequence>
<feature type="compositionally biased region" description="Low complexity" evidence="1">
    <location>
        <begin position="380"/>
        <end position="391"/>
    </location>
</feature>